<proteinExistence type="predicted"/>
<keyword evidence="1" id="KW-0479">Metal-binding</keyword>
<dbReference type="GO" id="GO:0046872">
    <property type="term" value="F:metal ion binding"/>
    <property type="evidence" value="ECO:0007669"/>
    <property type="project" value="UniProtKB-KW"/>
</dbReference>
<dbReference type="GO" id="GO:0006508">
    <property type="term" value="P:proteolysis"/>
    <property type="evidence" value="ECO:0007669"/>
    <property type="project" value="InterPro"/>
</dbReference>
<dbReference type="OrthoDB" id="9803993at2"/>
<protein>
    <submittedName>
        <fullName evidence="2">Peptidase</fullName>
    </submittedName>
</protein>
<keyword evidence="3" id="KW-1185">Reference proteome</keyword>
<gene>
    <name evidence="2" type="ORF">ET418_08515</name>
</gene>
<evidence type="ECO:0000256" key="1">
    <source>
        <dbReference type="ARBA" id="ARBA00022723"/>
    </source>
</evidence>
<dbReference type="PANTHER" id="PTHR34448">
    <property type="entry name" value="AMINOPEPTIDASE"/>
    <property type="match status" value="1"/>
</dbReference>
<dbReference type="EMBL" id="SRSD01000004">
    <property type="protein sequence ID" value="KAA0892231.1"/>
    <property type="molecule type" value="Genomic_DNA"/>
</dbReference>
<reference evidence="2 3" key="1">
    <citation type="submission" date="2019-04" db="EMBL/GenBank/DDBJ databases">
        <title>Geobacter ruber sp. nov., ferric-reducing bacteria isolated from paddy soil.</title>
        <authorList>
            <person name="Xu Z."/>
            <person name="Masuda Y."/>
            <person name="Itoh H."/>
            <person name="Senoo K."/>
        </authorList>
    </citation>
    <scope>NUCLEOTIDE SEQUENCE [LARGE SCALE GENOMIC DNA]</scope>
    <source>
        <strain evidence="2 3">Red88</strain>
    </source>
</reference>
<dbReference type="GO" id="GO:0004177">
    <property type="term" value="F:aminopeptidase activity"/>
    <property type="evidence" value="ECO:0007669"/>
    <property type="project" value="InterPro"/>
</dbReference>
<evidence type="ECO:0000313" key="2">
    <source>
        <dbReference type="EMBL" id="KAA0892231.1"/>
    </source>
</evidence>
<dbReference type="RefSeq" id="WP_149307168.1">
    <property type="nucleotide sequence ID" value="NZ_SRSD01000004.1"/>
</dbReference>
<dbReference type="InterPro" id="IPR052170">
    <property type="entry name" value="M29_Exopeptidase"/>
</dbReference>
<dbReference type="SUPFAM" id="SSF144052">
    <property type="entry name" value="Thermophilic metalloprotease-like"/>
    <property type="match status" value="1"/>
</dbReference>
<dbReference type="AlphaFoldDB" id="A0A5A9XL18"/>
<accession>A0A5A9XL18</accession>
<dbReference type="InterPro" id="IPR058739">
    <property type="entry name" value="NicX"/>
</dbReference>
<organism evidence="2 3">
    <name type="scientific">Oryzomonas rubra</name>
    <dbReference type="NCBI Taxonomy" id="2509454"/>
    <lineage>
        <taxon>Bacteria</taxon>
        <taxon>Pseudomonadati</taxon>
        <taxon>Thermodesulfobacteriota</taxon>
        <taxon>Desulfuromonadia</taxon>
        <taxon>Geobacterales</taxon>
        <taxon>Geobacteraceae</taxon>
        <taxon>Oryzomonas</taxon>
    </lineage>
</organism>
<sequence length="376" mass="40556">MTPLDGAFRSLFETNMGIRANERVLVFSDTIRADETVSASDRDRRVRLNATARMAAAFAARTYGSGGFVEFPATPASGAEPPRELWLATFGADAIGELEQTGLLAKLLAKQAAPDEIATAREIILAHRHAVADVIIALSNNSTSHTRYRALACATGTRFASLPHFDPDMFHSSMTVDWQALADRTARLVAAVNRAEWIRVTCPNGTDMMICKQGRHAGGDDGLLTAPGCFGNLPAGEGYLAPLEGKSHGIMVIEWAPTRKLDEPLRLFVENGTVARIEGADQHRAKLEAKFAEDANCRNIAELGIGTNDKASRPDNVLEAEKILGTIHIALGDNSGFGGRVSAPFHEDYVFYHPTVTAIMADGSERVIIDDGKMLV</sequence>
<dbReference type="PANTHER" id="PTHR34448:SF1">
    <property type="entry name" value="BLL6088 PROTEIN"/>
    <property type="match status" value="1"/>
</dbReference>
<comment type="caution">
    <text evidence="2">The sequence shown here is derived from an EMBL/GenBank/DDBJ whole genome shotgun (WGS) entry which is preliminary data.</text>
</comment>
<dbReference type="Pfam" id="PF26233">
    <property type="entry name" value="NicX"/>
    <property type="match status" value="1"/>
</dbReference>
<name>A0A5A9XL18_9BACT</name>
<evidence type="ECO:0000313" key="3">
    <source>
        <dbReference type="Proteomes" id="UP000324298"/>
    </source>
</evidence>
<dbReference type="Proteomes" id="UP000324298">
    <property type="component" value="Unassembled WGS sequence"/>
</dbReference>